<feature type="compositionally biased region" description="Basic residues" evidence="19">
    <location>
        <begin position="110"/>
        <end position="119"/>
    </location>
</feature>
<comment type="subunit">
    <text evidence="5">Homodimer; disulfide-linked.</text>
</comment>
<evidence type="ECO:0000259" key="20">
    <source>
        <dbReference type="Pfam" id="PF00728"/>
    </source>
</evidence>
<dbReference type="GO" id="GO:0005737">
    <property type="term" value="C:cytoplasm"/>
    <property type="evidence" value="ECO:0007669"/>
    <property type="project" value="UniProtKB-SubCell"/>
</dbReference>
<evidence type="ECO:0000256" key="6">
    <source>
        <dbReference type="ARBA" id="ARBA00012663"/>
    </source>
</evidence>
<evidence type="ECO:0000256" key="18">
    <source>
        <dbReference type="ARBA" id="ARBA00081277"/>
    </source>
</evidence>
<feature type="region of interest" description="Disordered" evidence="19">
    <location>
        <begin position="85"/>
        <end position="274"/>
    </location>
</feature>
<comment type="function">
    <text evidence="14">Has hexosaminidase activity. Responsible for the cleavage of the monosaccharides N-acetylglucosamine (GlcNAc) and N-acetylgalactosamine (GalNAc) from cellular substrates. Has a preference for galactosaminide over glucosaminide substrates.</text>
</comment>
<evidence type="ECO:0000256" key="10">
    <source>
        <dbReference type="ARBA" id="ARBA00023242"/>
    </source>
</evidence>
<dbReference type="GO" id="GO:0005975">
    <property type="term" value="P:carbohydrate metabolic process"/>
    <property type="evidence" value="ECO:0007669"/>
    <property type="project" value="InterPro"/>
</dbReference>
<keyword evidence="10" id="KW-0539">Nucleus</keyword>
<evidence type="ECO:0000256" key="3">
    <source>
        <dbReference type="ARBA" id="ARBA00004496"/>
    </source>
</evidence>
<comment type="subcellular location">
    <subcellularLocation>
        <location evidence="3">Cytoplasm</location>
    </subcellularLocation>
    <subcellularLocation>
        <location evidence="13">Extracellular vesicle</location>
    </subcellularLocation>
    <subcellularLocation>
        <location evidence="2">Nucleus</location>
    </subcellularLocation>
</comment>
<evidence type="ECO:0000256" key="12">
    <source>
        <dbReference type="ARBA" id="ARBA00030512"/>
    </source>
</evidence>
<keyword evidence="8" id="KW-0378">Hydrolase</keyword>
<feature type="compositionally biased region" description="Low complexity" evidence="19">
    <location>
        <begin position="151"/>
        <end position="190"/>
    </location>
</feature>
<dbReference type="CDD" id="cd06565">
    <property type="entry name" value="GH20_GcnA-like"/>
    <property type="match status" value="1"/>
</dbReference>
<evidence type="ECO:0000256" key="11">
    <source>
        <dbReference type="ARBA" id="ARBA00023295"/>
    </source>
</evidence>
<dbReference type="PANTHER" id="PTHR21040:SF6">
    <property type="entry name" value="HEXOSAMINIDASE D"/>
    <property type="match status" value="1"/>
</dbReference>
<evidence type="ECO:0000256" key="16">
    <source>
        <dbReference type="ARBA" id="ARBA00077169"/>
    </source>
</evidence>
<dbReference type="Ensembl" id="ENSCAFT00030035181.1">
    <property type="protein sequence ID" value="ENSCAFP00030030677.1"/>
    <property type="gene ID" value="ENSCAFG00030019127.1"/>
</dbReference>
<evidence type="ECO:0000256" key="17">
    <source>
        <dbReference type="ARBA" id="ARBA00079523"/>
    </source>
</evidence>
<evidence type="ECO:0000256" key="14">
    <source>
        <dbReference type="ARBA" id="ARBA00056985"/>
    </source>
</evidence>
<evidence type="ECO:0000256" key="15">
    <source>
        <dbReference type="ARBA" id="ARBA00070154"/>
    </source>
</evidence>
<keyword evidence="11" id="KW-0326">Glycosidase</keyword>
<dbReference type="InterPro" id="IPR017853">
    <property type="entry name" value="GH"/>
</dbReference>
<dbReference type="AlphaFoldDB" id="A0A8C0NV77"/>
<feature type="compositionally biased region" description="Basic and acidic residues" evidence="19">
    <location>
        <begin position="191"/>
        <end position="220"/>
    </location>
</feature>
<dbReference type="InterPro" id="IPR038901">
    <property type="entry name" value="HEXDC-like"/>
</dbReference>
<evidence type="ECO:0000256" key="9">
    <source>
        <dbReference type="ARBA" id="ARBA00023157"/>
    </source>
</evidence>
<feature type="compositionally biased region" description="Low complexity" evidence="19">
    <location>
        <begin position="245"/>
        <end position="264"/>
    </location>
</feature>
<keyword evidence="7" id="KW-0963">Cytoplasm</keyword>
<dbReference type="Gene3D" id="3.20.20.80">
    <property type="entry name" value="Glycosidases"/>
    <property type="match status" value="1"/>
</dbReference>
<dbReference type="GO" id="GO:1903561">
    <property type="term" value="C:extracellular vesicle"/>
    <property type="evidence" value="ECO:0007669"/>
    <property type="project" value="UniProtKB-SubCell"/>
</dbReference>
<dbReference type="PANTHER" id="PTHR21040">
    <property type="entry name" value="BCDNA.GH04120"/>
    <property type="match status" value="1"/>
</dbReference>
<evidence type="ECO:0000313" key="21">
    <source>
        <dbReference type="Ensembl" id="ENSCAFP00030030677.1"/>
    </source>
</evidence>
<keyword evidence="9" id="KW-1015">Disulfide bond</keyword>
<protein>
    <recommendedName>
        <fullName evidence="15">Hexosaminidase D</fullName>
        <ecNumber evidence="6">3.2.1.52</ecNumber>
    </recommendedName>
    <alternativeName>
        <fullName evidence="12">Beta-N-acetylhexosaminidase</fullName>
    </alternativeName>
    <alternativeName>
        <fullName evidence="16">Beta-hexosaminidase D</fullName>
    </alternativeName>
    <alternativeName>
        <fullName evidence="17">Hexosaminidase domain-containing protein</fullName>
    </alternativeName>
    <alternativeName>
        <fullName evidence="18">N-acetyl-beta-galactosaminidase</fullName>
    </alternativeName>
</protein>
<dbReference type="FunFam" id="3.20.20.80:FF:000068">
    <property type="entry name" value="hexosaminidase D isoform X1"/>
    <property type="match status" value="1"/>
</dbReference>
<evidence type="ECO:0000256" key="1">
    <source>
        <dbReference type="ARBA" id="ARBA00001231"/>
    </source>
</evidence>
<dbReference type="InterPro" id="IPR015883">
    <property type="entry name" value="Glyco_hydro_20_cat"/>
</dbReference>
<evidence type="ECO:0000256" key="19">
    <source>
        <dbReference type="SAM" id="MobiDB-lite"/>
    </source>
</evidence>
<accession>A0A8C0NV77</accession>
<sequence>MGLTASGLLTAALPRDRGSSRLGHCWALCSLPGLGEHSGLAGGPGRGAYSTPQLRKLQKPLGGSARRRSLVQPSARLCTALRRHTRETTGPRDSWGGVLLPLQATPPYGHAHHKPRPSRPRPLQATPPHDHARYTVTPVRPRPARRRRSSRGPALPGTCWGAGARPPRCPRAPWARPSAAAPSDRAAAEPGRPREPLRAPRERRERVREAGAAGDAERRARPSTPGLAARPEQSEAERRAGRGGARTWSRTSRRSSAAASAASPGPRPPRCWDPRALGTRLCVRPLGFADLRLLSRRVCARKKRPDKGLFYDFLRNSEMSGSSPFKMRLVHLDLKGAPPKVSYLSEVFPLFHALGANGLLLEYEDMFPYEGHLRLLRAKHAYSPPEIKEILHLATLNELEVIPLVQTFGHMEFVLKHEALAHLREVALFPNTLNPHEAESLALVGAMISQVMELHPGARWLHVGCDEVYYLGEGEASRRWLQQEHNTKARLCLSHMKAVACHVLARHPATRPLVWDDMLRAIPEDQLAASGVPQLVEPVLWDYGADLDVHGKALLMEKYRKCGFLRLWAASAFKGATGASQALTPIEHHLRNNVQWLRVAARGPADMLQGIVLTGWQRYDHFSVLCELLPVGIPSLAVCLQSLLHGGFAEDVKARVENFLGISNLETTDFTGEGAGSFPGSDILALVTHVSLHLRSSVDALLERDRYVTGWFGPYHRRRKLIHPVMVQHIQPPALSLLARWSTVVQELEAALRRVFYPDAVEEWLEENVRPSLQRLQALLQDLREAASASPSPQAGRDP</sequence>
<feature type="domain" description="Glycoside hydrolase family 20 catalytic" evidence="20">
    <location>
        <begin position="379"/>
        <end position="522"/>
    </location>
</feature>
<evidence type="ECO:0000256" key="8">
    <source>
        <dbReference type="ARBA" id="ARBA00022801"/>
    </source>
</evidence>
<reference evidence="21" key="2">
    <citation type="submission" date="2025-08" db="UniProtKB">
        <authorList>
            <consortium name="Ensembl"/>
        </authorList>
    </citation>
    <scope>IDENTIFICATION</scope>
</reference>
<evidence type="ECO:0000313" key="22">
    <source>
        <dbReference type="Proteomes" id="UP000694429"/>
    </source>
</evidence>
<evidence type="ECO:0000256" key="5">
    <source>
        <dbReference type="ARBA" id="ARBA00011748"/>
    </source>
</evidence>
<comment type="catalytic activity">
    <reaction evidence="1">
        <text>Hydrolysis of terminal non-reducing N-acetyl-D-hexosamine residues in N-acetyl-beta-D-hexosaminides.</text>
        <dbReference type="EC" id="3.2.1.52"/>
    </reaction>
</comment>
<dbReference type="Pfam" id="PF00728">
    <property type="entry name" value="Glyco_hydro_20"/>
    <property type="match status" value="1"/>
</dbReference>
<dbReference type="GO" id="GO:0005634">
    <property type="term" value="C:nucleus"/>
    <property type="evidence" value="ECO:0007669"/>
    <property type="project" value="UniProtKB-SubCell"/>
</dbReference>
<evidence type="ECO:0000256" key="13">
    <source>
        <dbReference type="ARBA" id="ARBA00034305"/>
    </source>
</evidence>
<evidence type="ECO:0000256" key="4">
    <source>
        <dbReference type="ARBA" id="ARBA00006285"/>
    </source>
</evidence>
<dbReference type="SUPFAM" id="SSF51445">
    <property type="entry name" value="(Trans)glycosidases"/>
    <property type="match status" value="1"/>
</dbReference>
<dbReference type="GO" id="GO:0004563">
    <property type="term" value="F:beta-N-acetylhexosaminidase activity"/>
    <property type="evidence" value="ECO:0007669"/>
    <property type="project" value="UniProtKB-EC"/>
</dbReference>
<dbReference type="EC" id="3.2.1.52" evidence="6"/>
<comment type="similarity">
    <text evidence="4">Belongs to the glycosyl hydrolase 20 family.</text>
</comment>
<proteinExistence type="inferred from homology"/>
<evidence type="ECO:0000256" key="7">
    <source>
        <dbReference type="ARBA" id="ARBA00022490"/>
    </source>
</evidence>
<reference evidence="21" key="1">
    <citation type="submission" date="2019-03" db="EMBL/GenBank/DDBJ databases">
        <authorList>
            <person name="Warren W.C."/>
            <person name="Johnson G.S."/>
        </authorList>
    </citation>
    <scope>NUCLEOTIDE SEQUENCE [LARGE SCALE GENOMIC DNA]</scope>
    <source>
        <strain evidence="21">Basenji</strain>
    </source>
</reference>
<dbReference type="Proteomes" id="UP000694429">
    <property type="component" value="Chromosome 9"/>
</dbReference>
<organism evidence="21 22">
    <name type="scientific">Canis lupus familiaris</name>
    <name type="common">Dog</name>
    <name type="synonym">Canis familiaris</name>
    <dbReference type="NCBI Taxonomy" id="9615"/>
    <lineage>
        <taxon>Eukaryota</taxon>
        <taxon>Metazoa</taxon>
        <taxon>Chordata</taxon>
        <taxon>Craniata</taxon>
        <taxon>Vertebrata</taxon>
        <taxon>Euteleostomi</taxon>
        <taxon>Mammalia</taxon>
        <taxon>Eutheria</taxon>
        <taxon>Laurasiatheria</taxon>
        <taxon>Carnivora</taxon>
        <taxon>Caniformia</taxon>
        <taxon>Canidae</taxon>
        <taxon>Canis</taxon>
    </lineage>
</organism>
<evidence type="ECO:0000256" key="2">
    <source>
        <dbReference type="ARBA" id="ARBA00004123"/>
    </source>
</evidence>
<name>A0A8C0NV77_CANLF</name>